<gene>
    <name evidence="1" type="ORF">R5R35_005659</name>
</gene>
<reference evidence="1 2" key="1">
    <citation type="submission" date="2024-03" db="EMBL/GenBank/DDBJ databases">
        <title>The genome assembly and annotation of the cricket Gryllus longicercus Weissman &amp; Gray.</title>
        <authorList>
            <person name="Szrajer S."/>
            <person name="Gray D."/>
            <person name="Ylla G."/>
        </authorList>
    </citation>
    <scope>NUCLEOTIDE SEQUENCE [LARGE SCALE GENOMIC DNA]</scope>
    <source>
        <strain evidence="1">DAG 2021-001</strain>
        <tissue evidence="1">Whole body minus gut</tissue>
    </source>
</reference>
<sequence length="136" mass="15767">MASKQEDDAIALVGLSVTMKCKKKRIRKAWCIYWLTKRNEYTHTILLNELSSVPTDYRNYLRMNEEVFQKLLSLVTTLIQKKNTVIRTISPHKKLTATLKFLAMGQYECPKYSTINPMLLKNNSGNIYSVLKNCES</sequence>
<dbReference type="AlphaFoldDB" id="A0AAN9VP73"/>
<dbReference type="Proteomes" id="UP001378592">
    <property type="component" value="Unassembled WGS sequence"/>
</dbReference>
<evidence type="ECO:0000313" key="1">
    <source>
        <dbReference type="EMBL" id="KAK7794899.1"/>
    </source>
</evidence>
<accession>A0AAN9VP73</accession>
<comment type="caution">
    <text evidence="1">The sequence shown here is derived from an EMBL/GenBank/DDBJ whole genome shotgun (WGS) entry which is preliminary data.</text>
</comment>
<evidence type="ECO:0000313" key="2">
    <source>
        <dbReference type="Proteomes" id="UP001378592"/>
    </source>
</evidence>
<name>A0AAN9VP73_9ORTH</name>
<dbReference type="EMBL" id="JAZDUA010000311">
    <property type="protein sequence ID" value="KAK7794899.1"/>
    <property type="molecule type" value="Genomic_DNA"/>
</dbReference>
<protein>
    <submittedName>
        <fullName evidence="1">Uncharacterized protein</fullName>
    </submittedName>
</protein>
<organism evidence="1 2">
    <name type="scientific">Gryllus longicercus</name>
    <dbReference type="NCBI Taxonomy" id="2509291"/>
    <lineage>
        <taxon>Eukaryota</taxon>
        <taxon>Metazoa</taxon>
        <taxon>Ecdysozoa</taxon>
        <taxon>Arthropoda</taxon>
        <taxon>Hexapoda</taxon>
        <taxon>Insecta</taxon>
        <taxon>Pterygota</taxon>
        <taxon>Neoptera</taxon>
        <taxon>Polyneoptera</taxon>
        <taxon>Orthoptera</taxon>
        <taxon>Ensifera</taxon>
        <taxon>Gryllidea</taxon>
        <taxon>Grylloidea</taxon>
        <taxon>Gryllidae</taxon>
        <taxon>Gryllinae</taxon>
        <taxon>Gryllus</taxon>
    </lineage>
</organism>
<proteinExistence type="predicted"/>
<keyword evidence="2" id="KW-1185">Reference proteome</keyword>